<comment type="caution">
    <text evidence="2">The sequence shown here is derived from an EMBL/GenBank/DDBJ whole genome shotgun (WGS) entry which is preliminary data.</text>
</comment>
<sequence length="268" mass="29049">MGYTSHVTQRVVRAKSALTRLFCFRDLVTGLKLQLIKALVLPILYYPPVPLHAFSKTAISRLQKEQNSALRFASGTRWDDFTGSASLHEAASLPALNPENFIYKLRQRASLIDILLAASLSRPSCQRGAEARRGDVCLPSLRTVRTEQACDKPARSSASHGAPSLLLLPLVPAGPAVWVSAVSASCCPILLQITTPNGYHREPASKRCVKQGKGQPCPGGLEANEKITTTIGPMGKDYGSDEDLENEMVNIEGSEEDSPTAAWTPRRA</sequence>
<evidence type="ECO:0000313" key="3">
    <source>
        <dbReference type="Proteomes" id="UP000324222"/>
    </source>
</evidence>
<evidence type="ECO:0000313" key="2">
    <source>
        <dbReference type="EMBL" id="MPC54987.1"/>
    </source>
</evidence>
<feature type="region of interest" description="Disordered" evidence="1">
    <location>
        <begin position="210"/>
        <end position="241"/>
    </location>
</feature>
<dbReference type="Proteomes" id="UP000324222">
    <property type="component" value="Unassembled WGS sequence"/>
</dbReference>
<gene>
    <name evidence="2" type="ORF">E2C01_048918</name>
</gene>
<organism evidence="2 3">
    <name type="scientific">Portunus trituberculatus</name>
    <name type="common">Swimming crab</name>
    <name type="synonym">Neptunus trituberculatus</name>
    <dbReference type="NCBI Taxonomy" id="210409"/>
    <lineage>
        <taxon>Eukaryota</taxon>
        <taxon>Metazoa</taxon>
        <taxon>Ecdysozoa</taxon>
        <taxon>Arthropoda</taxon>
        <taxon>Crustacea</taxon>
        <taxon>Multicrustacea</taxon>
        <taxon>Malacostraca</taxon>
        <taxon>Eumalacostraca</taxon>
        <taxon>Eucarida</taxon>
        <taxon>Decapoda</taxon>
        <taxon>Pleocyemata</taxon>
        <taxon>Brachyura</taxon>
        <taxon>Eubrachyura</taxon>
        <taxon>Portunoidea</taxon>
        <taxon>Portunidae</taxon>
        <taxon>Portuninae</taxon>
        <taxon>Portunus</taxon>
    </lineage>
</organism>
<dbReference type="OrthoDB" id="10050074at2759"/>
<evidence type="ECO:0000256" key="1">
    <source>
        <dbReference type="SAM" id="MobiDB-lite"/>
    </source>
</evidence>
<dbReference type="AlphaFoldDB" id="A0A5B7GCF4"/>
<protein>
    <submittedName>
        <fullName evidence="2">Uncharacterized protein</fullName>
    </submittedName>
</protein>
<name>A0A5B7GCF4_PORTR</name>
<accession>A0A5B7GCF4</accession>
<reference evidence="2 3" key="1">
    <citation type="submission" date="2019-05" db="EMBL/GenBank/DDBJ databases">
        <title>Another draft genome of Portunus trituberculatus and its Hox gene families provides insights of decapod evolution.</title>
        <authorList>
            <person name="Jeong J.-H."/>
            <person name="Song I."/>
            <person name="Kim S."/>
            <person name="Choi T."/>
            <person name="Kim D."/>
            <person name="Ryu S."/>
            <person name="Kim W."/>
        </authorList>
    </citation>
    <scope>NUCLEOTIDE SEQUENCE [LARGE SCALE GENOMIC DNA]</scope>
    <source>
        <tissue evidence="2">Muscle</tissue>
    </source>
</reference>
<keyword evidence="3" id="KW-1185">Reference proteome</keyword>
<proteinExistence type="predicted"/>
<dbReference type="EMBL" id="VSRR010012797">
    <property type="protein sequence ID" value="MPC54987.1"/>
    <property type="molecule type" value="Genomic_DNA"/>
</dbReference>